<sequence length="130" mass="14917">MKKISIMIALLFVLTTSACTTKPKTYAELESLHLEGWYDVDTVITDGLFLVFYYSPRCPDCKSIETDFVEIINRRGNRYEVYLMISMDVEKQGTPPVTLRGVPALFVYQDKVFIEMILGTVQVIDYLESL</sequence>
<dbReference type="EMBL" id="JAOVQM010000002">
    <property type="protein sequence ID" value="MCV2231694.1"/>
    <property type="molecule type" value="Genomic_DNA"/>
</dbReference>
<feature type="chain" id="PRO_5047018886" evidence="1">
    <location>
        <begin position="19"/>
        <end position="130"/>
    </location>
</feature>
<gene>
    <name evidence="3" type="ORF">N7548_02530</name>
</gene>
<name>A0ABT2Y4N4_9MOLU</name>
<feature type="domain" description="Thioredoxin" evidence="2">
    <location>
        <begin position="45"/>
        <end position="119"/>
    </location>
</feature>
<feature type="signal peptide" evidence="1">
    <location>
        <begin position="1"/>
        <end position="18"/>
    </location>
</feature>
<proteinExistence type="predicted"/>
<evidence type="ECO:0000313" key="4">
    <source>
        <dbReference type="Proteomes" id="UP001177160"/>
    </source>
</evidence>
<evidence type="ECO:0000313" key="3">
    <source>
        <dbReference type="EMBL" id="MCV2231694.1"/>
    </source>
</evidence>
<dbReference type="InterPro" id="IPR013766">
    <property type="entry name" value="Thioredoxin_domain"/>
</dbReference>
<dbReference type="PROSITE" id="PS51257">
    <property type="entry name" value="PROKAR_LIPOPROTEIN"/>
    <property type="match status" value="1"/>
</dbReference>
<keyword evidence="1" id="KW-0732">Signal</keyword>
<organism evidence="3 4">
    <name type="scientific">Paracholeplasma manati</name>
    <dbReference type="NCBI Taxonomy" id="591373"/>
    <lineage>
        <taxon>Bacteria</taxon>
        <taxon>Bacillati</taxon>
        <taxon>Mycoplasmatota</taxon>
        <taxon>Mollicutes</taxon>
        <taxon>Acholeplasmatales</taxon>
        <taxon>Acholeplasmataceae</taxon>
        <taxon>Paracholeplasma</taxon>
    </lineage>
</organism>
<reference evidence="3" key="1">
    <citation type="submission" date="2022-09" db="EMBL/GenBank/DDBJ databases">
        <title>Novel Mycoplasma species identified in domestic and wild animals.</title>
        <authorList>
            <person name="Volokhov D.V."/>
            <person name="Furtak V.A."/>
            <person name="Zagorodnyaya T.A."/>
        </authorList>
    </citation>
    <scope>NUCLEOTIDE SEQUENCE</scope>
    <source>
        <strain evidence="3">Oakley</strain>
    </source>
</reference>
<dbReference type="SUPFAM" id="SSF52833">
    <property type="entry name" value="Thioredoxin-like"/>
    <property type="match status" value="1"/>
</dbReference>
<evidence type="ECO:0000256" key="1">
    <source>
        <dbReference type="SAM" id="SignalP"/>
    </source>
</evidence>
<dbReference type="Proteomes" id="UP001177160">
    <property type="component" value="Unassembled WGS sequence"/>
</dbReference>
<dbReference type="InterPro" id="IPR036249">
    <property type="entry name" value="Thioredoxin-like_sf"/>
</dbReference>
<protein>
    <submittedName>
        <fullName evidence="3">Thioredoxin domain-containing protein</fullName>
    </submittedName>
</protein>
<evidence type="ECO:0000259" key="2">
    <source>
        <dbReference type="Pfam" id="PF00085"/>
    </source>
</evidence>
<dbReference type="Pfam" id="PF00085">
    <property type="entry name" value="Thioredoxin"/>
    <property type="match status" value="1"/>
</dbReference>
<dbReference type="RefSeq" id="WP_263607835.1">
    <property type="nucleotide sequence ID" value="NZ_JAOVQM010000002.1"/>
</dbReference>
<accession>A0ABT2Y4N4</accession>
<keyword evidence="4" id="KW-1185">Reference proteome</keyword>
<dbReference type="Gene3D" id="3.40.30.10">
    <property type="entry name" value="Glutaredoxin"/>
    <property type="match status" value="1"/>
</dbReference>
<comment type="caution">
    <text evidence="3">The sequence shown here is derived from an EMBL/GenBank/DDBJ whole genome shotgun (WGS) entry which is preliminary data.</text>
</comment>